<accession>A0A2N9EQ38</accession>
<dbReference type="GO" id="GO:0003676">
    <property type="term" value="F:nucleic acid binding"/>
    <property type="evidence" value="ECO:0007669"/>
    <property type="project" value="InterPro"/>
</dbReference>
<reference evidence="6" key="1">
    <citation type="submission" date="2018-02" db="EMBL/GenBank/DDBJ databases">
        <authorList>
            <person name="Cohen D.B."/>
            <person name="Kent A.D."/>
        </authorList>
    </citation>
    <scope>NUCLEOTIDE SEQUENCE</scope>
</reference>
<dbReference type="GO" id="GO:0008233">
    <property type="term" value="F:peptidase activity"/>
    <property type="evidence" value="ECO:0007669"/>
    <property type="project" value="UniProtKB-KW"/>
</dbReference>
<sequence>MTKKGEGSVSAARFSEGFVWEDKETREDDRRGMGRTRHEGAKSFGEELVVKGYQDRGRKKDKDDKSARGRSKSKSKTVKCYKCQKNGHIKRECPEWNKGKEESSTSVNVVADSESDSDMLSVSSNIDGLNNSWLLDSACSFHVTPHRNWFNTYRLINCGSIRMGNDAICTIIGMGTIKIKMSDGVVRTLEEGVMVVMTSQKISSNVYKLLGNTILGGVAAVAESKDDDTLLWHMRLGHMSERDIWEPVRTPSKGGAQYFMSFIDDYSRKAWVYFLKNKSEAFAKFKIWKAEVENQTGRKIKCLRTDNGTEYRDGDFLKFCEEHGIKRHFTVRKTPQQNGVVERLNKTITETARCLRLKAELPKIFWAEAMNMACYIINRSPRVSLDGKIAEEVWTGQEVDYSFMRILGVPHMFISQKVVISRDVVFDEKSMTKAFKEEKSQAAESSNNIGRSIVQVELDELESQSDEEPHSNDQEQDSTISDRPKRNKRPSVRYGFEDLVSYALLTSSEDPSTFQEAIESSGKDKWMEAMAEENESLSKNKTWELTELPKERNL</sequence>
<dbReference type="AlphaFoldDB" id="A0A2N9EQ38"/>
<dbReference type="InterPro" id="IPR036875">
    <property type="entry name" value="Znf_CCHC_sf"/>
</dbReference>
<dbReference type="InterPro" id="IPR054722">
    <property type="entry name" value="PolX-like_BBD"/>
</dbReference>
<dbReference type="EMBL" id="OIVN01000241">
    <property type="protein sequence ID" value="SPC76903.1"/>
    <property type="molecule type" value="Genomic_DNA"/>
</dbReference>
<keyword evidence="2" id="KW-0479">Metal-binding</keyword>
<protein>
    <recommendedName>
        <fullName evidence="7">CCHC-type domain-containing protein</fullName>
    </recommendedName>
</protein>
<dbReference type="InterPro" id="IPR012337">
    <property type="entry name" value="RNaseH-like_sf"/>
</dbReference>
<evidence type="ECO:0000259" key="4">
    <source>
        <dbReference type="PROSITE" id="PS50158"/>
    </source>
</evidence>
<feature type="region of interest" description="Disordered" evidence="3">
    <location>
        <begin position="530"/>
        <end position="554"/>
    </location>
</feature>
<dbReference type="InterPro" id="IPR039537">
    <property type="entry name" value="Retrotran_Ty1/copia-like"/>
</dbReference>
<feature type="domain" description="CCHC-type" evidence="4">
    <location>
        <begin position="79"/>
        <end position="95"/>
    </location>
</feature>
<feature type="compositionally biased region" description="Basic and acidic residues" evidence="3">
    <location>
        <begin position="536"/>
        <end position="554"/>
    </location>
</feature>
<dbReference type="InterPro" id="IPR001584">
    <property type="entry name" value="Integrase_cat-core"/>
</dbReference>
<dbReference type="Gene3D" id="3.30.420.10">
    <property type="entry name" value="Ribonuclease H-like superfamily/Ribonuclease H"/>
    <property type="match status" value="1"/>
</dbReference>
<keyword evidence="2" id="KW-0862">Zinc</keyword>
<dbReference type="SMART" id="SM00343">
    <property type="entry name" value="ZnF_C2HC"/>
    <property type="match status" value="1"/>
</dbReference>
<dbReference type="InterPro" id="IPR001878">
    <property type="entry name" value="Znf_CCHC"/>
</dbReference>
<dbReference type="GO" id="GO:0006508">
    <property type="term" value="P:proteolysis"/>
    <property type="evidence" value="ECO:0007669"/>
    <property type="project" value="UniProtKB-KW"/>
</dbReference>
<feature type="compositionally biased region" description="Basic and acidic residues" evidence="3">
    <location>
        <begin position="20"/>
        <end position="67"/>
    </location>
</feature>
<dbReference type="GO" id="GO:0015074">
    <property type="term" value="P:DNA integration"/>
    <property type="evidence" value="ECO:0007669"/>
    <property type="project" value="InterPro"/>
</dbReference>
<evidence type="ECO:0000313" key="6">
    <source>
        <dbReference type="EMBL" id="SPC76903.1"/>
    </source>
</evidence>
<dbReference type="Pfam" id="PF00665">
    <property type="entry name" value="rve"/>
    <property type="match status" value="1"/>
</dbReference>
<dbReference type="PANTHER" id="PTHR42648">
    <property type="entry name" value="TRANSPOSASE, PUTATIVE-RELATED"/>
    <property type="match status" value="1"/>
</dbReference>
<evidence type="ECO:0000259" key="5">
    <source>
        <dbReference type="PROSITE" id="PS50994"/>
    </source>
</evidence>
<keyword evidence="1" id="KW-0645">Protease</keyword>
<dbReference type="SUPFAM" id="SSF53098">
    <property type="entry name" value="Ribonuclease H-like"/>
    <property type="match status" value="1"/>
</dbReference>
<dbReference type="Pfam" id="PF22936">
    <property type="entry name" value="Pol_BBD"/>
    <property type="match status" value="1"/>
</dbReference>
<dbReference type="GO" id="GO:0008270">
    <property type="term" value="F:zinc ion binding"/>
    <property type="evidence" value="ECO:0007669"/>
    <property type="project" value="UniProtKB-KW"/>
</dbReference>
<feature type="region of interest" description="Disordered" evidence="3">
    <location>
        <begin position="461"/>
        <end position="490"/>
    </location>
</feature>
<evidence type="ECO:0000256" key="2">
    <source>
        <dbReference type="PROSITE-ProRule" id="PRU00047"/>
    </source>
</evidence>
<dbReference type="PROSITE" id="PS50158">
    <property type="entry name" value="ZF_CCHC"/>
    <property type="match status" value="1"/>
</dbReference>
<evidence type="ECO:0000256" key="3">
    <source>
        <dbReference type="SAM" id="MobiDB-lite"/>
    </source>
</evidence>
<dbReference type="InterPro" id="IPR036397">
    <property type="entry name" value="RNaseH_sf"/>
</dbReference>
<dbReference type="PANTHER" id="PTHR42648:SF28">
    <property type="entry name" value="TRANSPOSON-ENCODED PROTEIN WITH RIBONUCLEASE H-LIKE AND RETROVIRUS ZINC FINGER-LIKE DOMAINS"/>
    <property type="match status" value="1"/>
</dbReference>
<keyword evidence="2" id="KW-0863">Zinc-finger</keyword>
<feature type="domain" description="Integrase catalytic" evidence="5">
    <location>
        <begin position="221"/>
        <end position="398"/>
    </location>
</feature>
<organism evidence="6">
    <name type="scientific">Fagus sylvatica</name>
    <name type="common">Beechnut</name>
    <dbReference type="NCBI Taxonomy" id="28930"/>
    <lineage>
        <taxon>Eukaryota</taxon>
        <taxon>Viridiplantae</taxon>
        <taxon>Streptophyta</taxon>
        <taxon>Embryophyta</taxon>
        <taxon>Tracheophyta</taxon>
        <taxon>Spermatophyta</taxon>
        <taxon>Magnoliopsida</taxon>
        <taxon>eudicotyledons</taxon>
        <taxon>Gunneridae</taxon>
        <taxon>Pentapetalae</taxon>
        <taxon>rosids</taxon>
        <taxon>fabids</taxon>
        <taxon>Fagales</taxon>
        <taxon>Fagaceae</taxon>
        <taxon>Fagus</taxon>
    </lineage>
</organism>
<dbReference type="SUPFAM" id="SSF57756">
    <property type="entry name" value="Retrovirus zinc finger-like domains"/>
    <property type="match status" value="1"/>
</dbReference>
<name>A0A2N9EQ38_FAGSY</name>
<evidence type="ECO:0000256" key="1">
    <source>
        <dbReference type="ARBA" id="ARBA00022670"/>
    </source>
</evidence>
<proteinExistence type="predicted"/>
<dbReference type="Gene3D" id="4.10.60.10">
    <property type="entry name" value="Zinc finger, CCHC-type"/>
    <property type="match status" value="1"/>
</dbReference>
<gene>
    <name evidence="6" type="ORF">FSB_LOCUS4785</name>
</gene>
<evidence type="ECO:0008006" key="7">
    <source>
        <dbReference type="Google" id="ProtNLM"/>
    </source>
</evidence>
<dbReference type="Pfam" id="PF00098">
    <property type="entry name" value="zf-CCHC"/>
    <property type="match status" value="1"/>
</dbReference>
<feature type="region of interest" description="Disordered" evidence="3">
    <location>
        <begin position="1"/>
        <end position="73"/>
    </location>
</feature>
<dbReference type="PROSITE" id="PS50994">
    <property type="entry name" value="INTEGRASE"/>
    <property type="match status" value="1"/>
</dbReference>
<keyword evidence="1" id="KW-0378">Hydrolase</keyword>